<dbReference type="AlphaFoldDB" id="A0AAV5IHL8"/>
<sequence>MKLKGCTKWQQMKKGELHQSMVAAKCRKLCCKC</sequence>
<evidence type="ECO:0000313" key="1">
    <source>
        <dbReference type="EMBL" id="GKU97139.1"/>
    </source>
</evidence>
<accession>A0AAV5IHL8</accession>
<dbReference type="EMBL" id="BPVZ01000011">
    <property type="protein sequence ID" value="GKU97139.1"/>
    <property type="molecule type" value="Genomic_DNA"/>
</dbReference>
<keyword evidence="2" id="KW-1185">Reference proteome</keyword>
<comment type="caution">
    <text evidence="1">The sequence shown here is derived from an EMBL/GenBank/DDBJ whole genome shotgun (WGS) entry which is preliminary data.</text>
</comment>
<dbReference type="Proteomes" id="UP001054252">
    <property type="component" value="Unassembled WGS sequence"/>
</dbReference>
<evidence type="ECO:0000313" key="2">
    <source>
        <dbReference type="Proteomes" id="UP001054252"/>
    </source>
</evidence>
<organism evidence="1 2">
    <name type="scientific">Rubroshorea leprosula</name>
    <dbReference type="NCBI Taxonomy" id="152421"/>
    <lineage>
        <taxon>Eukaryota</taxon>
        <taxon>Viridiplantae</taxon>
        <taxon>Streptophyta</taxon>
        <taxon>Embryophyta</taxon>
        <taxon>Tracheophyta</taxon>
        <taxon>Spermatophyta</taxon>
        <taxon>Magnoliopsida</taxon>
        <taxon>eudicotyledons</taxon>
        <taxon>Gunneridae</taxon>
        <taxon>Pentapetalae</taxon>
        <taxon>rosids</taxon>
        <taxon>malvids</taxon>
        <taxon>Malvales</taxon>
        <taxon>Dipterocarpaceae</taxon>
        <taxon>Rubroshorea</taxon>
    </lineage>
</organism>
<gene>
    <name evidence="1" type="ORF">SLEP1_g10319</name>
</gene>
<proteinExistence type="predicted"/>
<name>A0AAV5IHL8_9ROSI</name>
<protein>
    <submittedName>
        <fullName evidence="1">Uncharacterized protein</fullName>
    </submittedName>
</protein>
<reference evidence="1 2" key="1">
    <citation type="journal article" date="2021" name="Commun. Biol.">
        <title>The genome of Shorea leprosula (Dipterocarpaceae) highlights the ecological relevance of drought in aseasonal tropical rainforests.</title>
        <authorList>
            <person name="Ng K.K.S."/>
            <person name="Kobayashi M.J."/>
            <person name="Fawcett J.A."/>
            <person name="Hatakeyama M."/>
            <person name="Paape T."/>
            <person name="Ng C.H."/>
            <person name="Ang C.C."/>
            <person name="Tnah L.H."/>
            <person name="Lee C.T."/>
            <person name="Nishiyama T."/>
            <person name="Sese J."/>
            <person name="O'Brien M.J."/>
            <person name="Copetti D."/>
            <person name="Mohd Noor M.I."/>
            <person name="Ong R.C."/>
            <person name="Putra M."/>
            <person name="Sireger I.Z."/>
            <person name="Indrioko S."/>
            <person name="Kosugi Y."/>
            <person name="Izuno A."/>
            <person name="Isagi Y."/>
            <person name="Lee S.L."/>
            <person name="Shimizu K.K."/>
        </authorList>
    </citation>
    <scope>NUCLEOTIDE SEQUENCE [LARGE SCALE GENOMIC DNA]</scope>
    <source>
        <strain evidence="1">214</strain>
    </source>
</reference>